<evidence type="ECO:0000259" key="8">
    <source>
        <dbReference type="PROSITE" id="PS51294"/>
    </source>
</evidence>
<dbReference type="PROSITE" id="PS50090">
    <property type="entry name" value="MYB_LIKE"/>
    <property type="match status" value="4"/>
</dbReference>
<feature type="compositionally biased region" description="Acidic residues" evidence="6">
    <location>
        <begin position="26"/>
        <end position="35"/>
    </location>
</feature>
<feature type="region of interest" description="Disordered" evidence="6">
    <location>
        <begin position="23"/>
        <end position="72"/>
    </location>
</feature>
<dbReference type="InterPro" id="IPR051575">
    <property type="entry name" value="Myb-like_DNA-bd"/>
</dbReference>
<keyword evidence="2" id="KW-0238">DNA-binding</keyword>
<feature type="domain" description="HTH myb-type" evidence="8">
    <location>
        <begin position="471"/>
        <end position="521"/>
    </location>
</feature>
<dbReference type="PROSITE" id="PS51294">
    <property type="entry name" value="HTH_MYB"/>
    <property type="match status" value="3"/>
</dbReference>
<evidence type="ECO:0000313" key="10">
    <source>
        <dbReference type="Proteomes" id="UP001438707"/>
    </source>
</evidence>
<feature type="domain" description="Myb-like" evidence="7">
    <location>
        <begin position="467"/>
        <end position="517"/>
    </location>
</feature>
<dbReference type="GO" id="GO:0000978">
    <property type="term" value="F:RNA polymerase II cis-regulatory region sequence-specific DNA binding"/>
    <property type="evidence" value="ECO:0007669"/>
    <property type="project" value="TreeGrafter"/>
</dbReference>
<evidence type="ECO:0000256" key="5">
    <source>
        <dbReference type="SAM" id="Coils"/>
    </source>
</evidence>
<feature type="region of interest" description="Disordered" evidence="6">
    <location>
        <begin position="748"/>
        <end position="778"/>
    </location>
</feature>
<feature type="domain" description="HTH myb-type" evidence="8">
    <location>
        <begin position="522"/>
        <end position="577"/>
    </location>
</feature>
<dbReference type="GO" id="GO:0042795">
    <property type="term" value="P:snRNA transcription by RNA polymerase II"/>
    <property type="evidence" value="ECO:0007669"/>
    <property type="project" value="TreeGrafter"/>
</dbReference>
<evidence type="ECO:0000256" key="6">
    <source>
        <dbReference type="SAM" id="MobiDB-lite"/>
    </source>
</evidence>
<dbReference type="Pfam" id="PF00249">
    <property type="entry name" value="Myb_DNA-binding"/>
    <property type="match status" value="1"/>
</dbReference>
<dbReference type="SMART" id="SM00717">
    <property type="entry name" value="SANT"/>
    <property type="match status" value="5"/>
</dbReference>
<evidence type="ECO:0000256" key="2">
    <source>
        <dbReference type="ARBA" id="ARBA00023125"/>
    </source>
</evidence>
<feature type="domain" description="HTH myb-type" evidence="8">
    <location>
        <begin position="419"/>
        <end position="470"/>
    </location>
</feature>
<dbReference type="PANTHER" id="PTHR46621">
    <property type="entry name" value="SNRNA-ACTIVATING PROTEIN COMPLEX SUBUNIT 4"/>
    <property type="match status" value="1"/>
</dbReference>
<feature type="compositionally biased region" description="Polar residues" evidence="6">
    <location>
        <begin position="591"/>
        <end position="609"/>
    </location>
</feature>
<dbReference type="CDD" id="cd00167">
    <property type="entry name" value="SANT"/>
    <property type="match status" value="4"/>
</dbReference>
<name>A0AAW1R0C2_9CHLO</name>
<dbReference type="Gene3D" id="1.10.10.60">
    <property type="entry name" value="Homeodomain-like"/>
    <property type="match status" value="4"/>
</dbReference>
<keyword evidence="10" id="KW-1185">Reference proteome</keyword>
<feature type="domain" description="Myb-like" evidence="7">
    <location>
        <begin position="361"/>
        <end position="411"/>
    </location>
</feature>
<feature type="compositionally biased region" description="Acidic residues" evidence="6">
    <location>
        <begin position="49"/>
        <end position="68"/>
    </location>
</feature>
<dbReference type="Pfam" id="PF13921">
    <property type="entry name" value="Myb_DNA-bind_6"/>
    <property type="match status" value="2"/>
</dbReference>
<feature type="coiled-coil region" evidence="5">
    <location>
        <begin position="162"/>
        <end position="192"/>
    </location>
</feature>
<keyword evidence="5" id="KW-0175">Coiled coil</keyword>
<feature type="compositionally biased region" description="Basic residues" evidence="6">
    <location>
        <begin position="647"/>
        <end position="662"/>
    </location>
</feature>
<sequence>MSGSDSDAEVRAGRLIDEIKALLGEEYVEDEDPSEGAEHGGEQGQGQASEDEEADSQEEGSAGDEEELGYNFDFENFEEYMAEGLSNPSPSGKHEAVRPAERTSIDEWLSAKKFQVQRLREACACRNEGLEELAGISAAGLPASQTPGHQHRQVSTPGLDRKAQAEKALEANLRLRQRLQRTLEELEACANENAAVVTRLEAAVSSSQAIRCRSRLVRDAEDTGGRVGFWNTGLVKPHPHPDAIKLEQALRWLPLQVQHKAWAPQEDARLKHAVLRLARDRKFRMQLGHLEEQVNSGDSSAFMGIQSMRQAVAAMSHDTKEVDEIGRAMDGEDWRNVWLASGLARARSAMDCQLRWLNECRPGLEKGGWSAEATQRLLKLTEEHGLYAWQRISQEMDHKFTPAQCLARFRQGHCFSRQKQQHWPPAEDVRLAEMIKLHGEGQWKAIASGMPGRTPGQCRAHWSTVIKPGTRKGTWSDNEAAMLAKAVEIEGLVWSKVALHVPGRNQLQCRERWYKKANPDRKTSKFTEQEDAALRDLVPKCRKEAGETDWPATAGNLPGRTSQDCKRRWDQLVRLGGGQTSRKRQRRQYLPPTSQTRASHAPSQATRDNAPSAIAAAEPATAGEAQGTALASNAKRKSAGRSWGKGRAARGRGGWRCRRSGHSHSPSSGSDWPSDNDEGPPVPIPLSPNPQETGPASDIALAAQLGSEGGQSIAPGADFDPELERIAYLSAQPQLVDKQVKPTTTAEVRAAPAVPSSSLLPASGARGQRPRLRSKVKS</sequence>
<proteinExistence type="predicted"/>
<comment type="caution">
    <text evidence="9">The sequence shown here is derived from an EMBL/GenBank/DDBJ whole genome shotgun (WGS) entry which is preliminary data.</text>
</comment>
<feature type="compositionally biased region" description="Low complexity" evidence="6">
    <location>
        <begin position="748"/>
        <end position="767"/>
    </location>
</feature>
<protein>
    <submittedName>
        <fullName evidence="9">Uncharacterized protein</fullName>
    </submittedName>
</protein>
<keyword evidence="3" id="KW-0804">Transcription</keyword>
<reference evidence="9 10" key="1">
    <citation type="journal article" date="2024" name="Nat. Commun.">
        <title>Phylogenomics reveals the evolutionary origins of lichenization in chlorophyte algae.</title>
        <authorList>
            <person name="Puginier C."/>
            <person name="Libourel C."/>
            <person name="Otte J."/>
            <person name="Skaloud P."/>
            <person name="Haon M."/>
            <person name="Grisel S."/>
            <person name="Petersen M."/>
            <person name="Berrin J.G."/>
            <person name="Delaux P.M."/>
            <person name="Dal Grande F."/>
            <person name="Keller J."/>
        </authorList>
    </citation>
    <scope>NUCLEOTIDE SEQUENCE [LARGE SCALE GENOMIC DNA]</scope>
    <source>
        <strain evidence="9 10">SAG 2145</strain>
    </source>
</reference>
<dbReference type="GO" id="GO:0019185">
    <property type="term" value="C:snRNA-activating protein complex"/>
    <property type="evidence" value="ECO:0007669"/>
    <property type="project" value="TreeGrafter"/>
</dbReference>
<feature type="compositionally biased region" description="Low complexity" evidence="6">
    <location>
        <begin position="663"/>
        <end position="673"/>
    </location>
</feature>
<organism evidence="9 10">
    <name type="scientific">Apatococcus lobatus</name>
    <dbReference type="NCBI Taxonomy" id="904363"/>
    <lineage>
        <taxon>Eukaryota</taxon>
        <taxon>Viridiplantae</taxon>
        <taxon>Chlorophyta</taxon>
        <taxon>core chlorophytes</taxon>
        <taxon>Trebouxiophyceae</taxon>
        <taxon>Chlorellales</taxon>
        <taxon>Chlorellaceae</taxon>
        <taxon>Apatococcus</taxon>
    </lineage>
</organism>
<keyword evidence="1" id="KW-0805">Transcription regulation</keyword>
<gene>
    <name evidence="9" type="ORF">WJX74_001795</name>
</gene>
<feature type="compositionally biased region" description="Low complexity" evidence="6">
    <location>
        <begin position="610"/>
        <end position="629"/>
    </location>
</feature>
<dbReference type="EMBL" id="JALJOS010000019">
    <property type="protein sequence ID" value="KAK9826958.1"/>
    <property type="molecule type" value="Genomic_DNA"/>
</dbReference>
<keyword evidence="4" id="KW-0539">Nucleus</keyword>
<evidence type="ECO:0000256" key="1">
    <source>
        <dbReference type="ARBA" id="ARBA00023015"/>
    </source>
</evidence>
<evidence type="ECO:0000256" key="3">
    <source>
        <dbReference type="ARBA" id="ARBA00023163"/>
    </source>
</evidence>
<dbReference type="PANTHER" id="PTHR46621:SF1">
    <property type="entry name" value="SNRNA-ACTIVATING PROTEIN COMPLEX SUBUNIT 4"/>
    <property type="match status" value="1"/>
</dbReference>
<dbReference type="InterPro" id="IPR009057">
    <property type="entry name" value="Homeodomain-like_sf"/>
</dbReference>
<accession>A0AAW1R0C2</accession>
<dbReference type="AlphaFoldDB" id="A0AAW1R0C2"/>
<evidence type="ECO:0000259" key="7">
    <source>
        <dbReference type="PROSITE" id="PS50090"/>
    </source>
</evidence>
<dbReference type="SUPFAM" id="SSF46689">
    <property type="entry name" value="Homeodomain-like"/>
    <property type="match status" value="3"/>
</dbReference>
<dbReference type="GO" id="GO:0042796">
    <property type="term" value="P:snRNA transcription by RNA polymerase III"/>
    <property type="evidence" value="ECO:0007669"/>
    <property type="project" value="TreeGrafter"/>
</dbReference>
<evidence type="ECO:0000313" key="9">
    <source>
        <dbReference type="EMBL" id="KAK9826958.1"/>
    </source>
</evidence>
<feature type="region of interest" description="Disordered" evidence="6">
    <location>
        <begin position="546"/>
        <end position="565"/>
    </location>
</feature>
<feature type="compositionally biased region" description="Basic residues" evidence="6">
    <location>
        <begin position="768"/>
        <end position="778"/>
    </location>
</feature>
<dbReference type="Proteomes" id="UP001438707">
    <property type="component" value="Unassembled WGS sequence"/>
</dbReference>
<feature type="domain" description="Myb-like" evidence="7">
    <location>
        <begin position="518"/>
        <end position="573"/>
    </location>
</feature>
<dbReference type="InterPro" id="IPR001005">
    <property type="entry name" value="SANT/Myb"/>
</dbReference>
<dbReference type="GO" id="GO:0001006">
    <property type="term" value="F:RNA polymerase III type 3 promoter sequence-specific DNA binding"/>
    <property type="evidence" value="ECO:0007669"/>
    <property type="project" value="TreeGrafter"/>
</dbReference>
<feature type="region of interest" description="Disordered" evidence="6">
    <location>
        <begin position="574"/>
        <end position="696"/>
    </location>
</feature>
<dbReference type="InterPro" id="IPR017930">
    <property type="entry name" value="Myb_dom"/>
</dbReference>
<feature type="domain" description="Myb-like" evidence="7">
    <location>
        <begin position="415"/>
        <end position="466"/>
    </location>
</feature>
<evidence type="ECO:0000256" key="4">
    <source>
        <dbReference type="ARBA" id="ARBA00023242"/>
    </source>
</evidence>